<dbReference type="RefSeq" id="XP_007375569.1">
    <property type="nucleotide sequence ID" value="XM_007375507.1"/>
</dbReference>
<dbReference type="OMA" id="FQQMFNQ"/>
<dbReference type="STRING" id="619300.G3APX2"/>
<feature type="compositionally biased region" description="Acidic residues" evidence="1">
    <location>
        <begin position="230"/>
        <end position="249"/>
    </location>
</feature>
<feature type="region of interest" description="Disordered" evidence="1">
    <location>
        <begin position="1"/>
        <end position="440"/>
    </location>
</feature>
<dbReference type="InParanoid" id="G3APX2"/>
<sequence>MSELKSDSPVPTEKDTIETDNDSITKVDTHEPLVPPRPPKTRPPKKEASADIPSPIEPDQSDKPIPSIPERPKSTSVRVATPEPGTIPIIPKRPESKTGASSSPIPVIPARPEGKSSVSSSPVPTIPSSRPVKQVVMAPEKKEEVNENDGSTTPNKIPEHHDVTDHLHSTLNTSDAIDFDGDTTPGNSNTKITFKDEVDDEAQLRSDTSSFDDDVETVKDKDVDNTEVVGETDEEDTREQEVFQQDEEPVEKPEVDSEDETEPIQEEQKEEPAVEEPKEAIEVDKKEEVTQVEKAEGQDKSKEVVEEQVKEESKTVEETEKHVEEVKEDIDPKQSEITATVKEPIAEVKETQEQKPVTPTIPSRPPKKSPELAKVALNEPKPSIPPRPSKNIESPKPQKAPPPKPKKLSSRIAAFQQQLFEQSSNDASNAPPPIARKLTSEKTGFMSGVGIPLPGMFNPLQLKKQQEAANEQEEEEEEDSSAVERKVEPVASARRAKGPRGKRLPKALSEPVNIETESRFKLETGELFSLSFTKKEEPKEEVNEEDKDRLEEEKDVVADEDIAVEESSKGNDNDINDVAGKPDLVDEEIDKEDSTSFSEIEKENEIEPVIEKEEKESDSTEYSKENNQVVDHDNVEIDEEPELHDTAEDSKTSDKEQEQESSVEEEEVISKRVYSEGEVVNAESGKVGESSKEIDEEDELKFN</sequence>
<feature type="compositionally biased region" description="Basic and acidic residues" evidence="1">
    <location>
        <begin position="1"/>
        <end position="31"/>
    </location>
</feature>
<gene>
    <name evidence="2" type="ORF">SPAPADRAFT_50859</name>
</gene>
<protein>
    <submittedName>
        <fullName evidence="2">Uncharacterized protein</fullName>
    </submittedName>
</protein>
<dbReference type="Proteomes" id="UP000000709">
    <property type="component" value="Unassembled WGS sequence"/>
</dbReference>
<feature type="compositionally biased region" description="Acidic residues" evidence="1">
    <location>
        <begin position="256"/>
        <end position="265"/>
    </location>
</feature>
<evidence type="ECO:0000313" key="2">
    <source>
        <dbReference type="EMBL" id="EGW32293.1"/>
    </source>
</evidence>
<evidence type="ECO:0000313" key="3">
    <source>
        <dbReference type="Proteomes" id="UP000000709"/>
    </source>
</evidence>
<feature type="compositionally biased region" description="Basic and acidic residues" evidence="1">
    <location>
        <begin position="533"/>
        <end position="557"/>
    </location>
</feature>
<dbReference type="HOGENOM" id="CLU_392400_0_0_1"/>
<keyword evidence="3" id="KW-1185">Reference proteome</keyword>
<feature type="compositionally biased region" description="Acidic residues" evidence="1">
    <location>
        <begin position="470"/>
        <end position="481"/>
    </location>
</feature>
<name>G3APX2_SPAPN</name>
<dbReference type="OrthoDB" id="4096963at2759"/>
<feature type="compositionally biased region" description="Low complexity" evidence="1">
    <location>
        <begin position="116"/>
        <end position="132"/>
    </location>
</feature>
<dbReference type="EMBL" id="GL996502">
    <property type="protein sequence ID" value="EGW32293.1"/>
    <property type="molecule type" value="Genomic_DNA"/>
</dbReference>
<feature type="region of interest" description="Disordered" evidence="1">
    <location>
        <begin position="457"/>
        <end position="703"/>
    </location>
</feature>
<feature type="compositionally biased region" description="Basic and acidic residues" evidence="1">
    <location>
        <begin position="157"/>
        <end position="168"/>
    </location>
</feature>
<organism evidence="3">
    <name type="scientific">Spathaspora passalidarum (strain NRRL Y-27907 / 11-Y1)</name>
    <dbReference type="NCBI Taxonomy" id="619300"/>
    <lineage>
        <taxon>Eukaryota</taxon>
        <taxon>Fungi</taxon>
        <taxon>Dikarya</taxon>
        <taxon>Ascomycota</taxon>
        <taxon>Saccharomycotina</taxon>
        <taxon>Pichiomycetes</taxon>
        <taxon>Debaryomycetaceae</taxon>
        <taxon>Spathaspora</taxon>
    </lineage>
</organism>
<feature type="compositionally biased region" description="Polar residues" evidence="1">
    <location>
        <begin position="415"/>
        <end position="428"/>
    </location>
</feature>
<accession>G3APX2</accession>
<proteinExistence type="predicted"/>
<dbReference type="GeneID" id="18871492"/>
<reference evidence="2 3" key="1">
    <citation type="journal article" date="2011" name="Proc. Natl. Acad. Sci. U.S.A.">
        <title>Comparative genomics of xylose-fermenting fungi for enhanced biofuel production.</title>
        <authorList>
            <person name="Wohlbach D.J."/>
            <person name="Kuo A."/>
            <person name="Sato T.K."/>
            <person name="Potts K.M."/>
            <person name="Salamov A.A."/>
            <person name="LaButti K.M."/>
            <person name="Sun H."/>
            <person name="Clum A."/>
            <person name="Pangilinan J.L."/>
            <person name="Lindquist E.A."/>
            <person name="Lucas S."/>
            <person name="Lapidus A."/>
            <person name="Jin M."/>
            <person name="Gunawan C."/>
            <person name="Balan V."/>
            <person name="Dale B.E."/>
            <person name="Jeffries T.W."/>
            <person name="Zinkel R."/>
            <person name="Barry K.W."/>
            <person name="Grigoriev I.V."/>
            <person name="Gasch A.P."/>
        </authorList>
    </citation>
    <scope>NUCLEOTIDE SEQUENCE [LARGE SCALE GENOMIC DNA]</scope>
    <source>
        <strain evidence="3">NRRL Y-27907 / 11-Y1</strain>
    </source>
</reference>
<feature type="compositionally biased region" description="Basic residues" evidence="1">
    <location>
        <begin position="494"/>
        <end position="505"/>
    </location>
</feature>
<evidence type="ECO:0000256" key="1">
    <source>
        <dbReference type="SAM" id="MobiDB-lite"/>
    </source>
</evidence>
<dbReference type="eggNOG" id="ENOG502S25J">
    <property type="taxonomic scope" value="Eukaryota"/>
</dbReference>
<dbReference type="AlphaFoldDB" id="G3APX2"/>
<dbReference type="KEGG" id="spaa:SPAPADRAFT_50859"/>
<feature type="compositionally biased region" description="Basic and acidic residues" evidence="1">
    <location>
        <begin position="266"/>
        <end position="334"/>
    </location>
</feature>
<feature type="compositionally biased region" description="Basic and acidic residues" evidence="1">
    <location>
        <begin position="344"/>
        <end position="353"/>
    </location>
</feature>
<feature type="compositionally biased region" description="Basic and acidic residues" evidence="1">
    <location>
        <begin position="599"/>
        <end position="635"/>
    </location>
</feature>
<feature type="compositionally biased region" description="Acidic residues" evidence="1">
    <location>
        <begin position="694"/>
        <end position="703"/>
    </location>
</feature>
<feature type="compositionally biased region" description="Basic and acidic residues" evidence="1">
    <location>
        <begin position="643"/>
        <end position="658"/>
    </location>
</feature>